<dbReference type="Proteomes" id="UP000085678">
    <property type="component" value="Unplaced"/>
</dbReference>
<dbReference type="OMA" id="KEYIPKW"/>
<protein>
    <submittedName>
        <fullName evidence="3">Uncharacterized protein C3orf14 homolog</fullName>
    </submittedName>
</protein>
<dbReference type="PANTHER" id="PTHR14286">
    <property type="entry name" value="GENE, 49355-RELATED"/>
    <property type="match status" value="1"/>
</dbReference>
<keyword evidence="2" id="KW-1185">Reference proteome</keyword>
<accession>A0A1S3I5P0</accession>
<dbReference type="KEGG" id="lak:106161236"/>
<organism evidence="2 3">
    <name type="scientific">Lingula anatina</name>
    <name type="common">Brachiopod</name>
    <name type="synonym">Lingula unguis</name>
    <dbReference type="NCBI Taxonomy" id="7574"/>
    <lineage>
        <taxon>Eukaryota</taxon>
        <taxon>Metazoa</taxon>
        <taxon>Spiralia</taxon>
        <taxon>Lophotrochozoa</taxon>
        <taxon>Brachiopoda</taxon>
        <taxon>Linguliformea</taxon>
        <taxon>Lingulata</taxon>
        <taxon>Lingulida</taxon>
        <taxon>Linguloidea</taxon>
        <taxon>Lingulidae</taxon>
        <taxon>Lingula</taxon>
    </lineage>
</organism>
<dbReference type="RefSeq" id="XP_013393590.1">
    <property type="nucleotide sequence ID" value="XM_013538136.1"/>
</dbReference>
<reference evidence="3" key="1">
    <citation type="submission" date="2025-08" db="UniProtKB">
        <authorList>
            <consortium name="RefSeq"/>
        </authorList>
    </citation>
    <scope>IDENTIFICATION</scope>
    <source>
        <tissue evidence="3">Gonads</tissue>
    </source>
</reference>
<dbReference type="GeneID" id="106161236"/>
<sequence>MNVKGYDTEGTYVKKELRLNMKHEQILAQRQALLNGTEAYYDSRQKRASEFVSSYNRAMERNQRLREEIHNCMRGMQKEKRRARKEDSEFENLKDNYWNMVKKCLPKWEEELDKQKNLPS</sequence>
<feature type="coiled-coil region" evidence="1">
    <location>
        <begin position="62"/>
        <end position="96"/>
    </location>
</feature>
<gene>
    <name evidence="3" type="primary">LOC106161236</name>
</gene>
<dbReference type="OrthoDB" id="9871079at2759"/>
<dbReference type="InterPro" id="IPR028006">
    <property type="entry name" value="CEP15-like"/>
</dbReference>
<evidence type="ECO:0000256" key="1">
    <source>
        <dbReference type="SAM" id="Coils"/>
    </source>
</evidence>
<evidence type="ECO:0000313" key="2">
    <source>
        <dbReference type="Proteomes" id="UP000085678"/>
    </source>
</evidence>
<keyword evidence="1" id="KW-0175">Coiled coil</keyword>
<dbReference type="PANTHER" id="PTHR14286:SF2">
    <property type="entry name" value="CENTROSOMAL PROTEIN 15 KDA"/>
    <property type="match status" value="1"/>
</dbReference>
<dbReference type="InParanoid" id="A0A1S3I5P0"/>
<proteinExistence type="predicted"/>
<evidence type="ECO:0000313" key="3">
    <source>
        <dbReference type="RefSeq" id="XP_013393590.1"/>
    </source>
</evidence>
<name>A0A1S3I5P0_LINAN</name>
<dbReference type="AlphaFoldDB" id="A0A1S3I5P0"/>
<dbReference type="Pfam" id="PF15134">
    <property type="entry name" value="CEP15-like"/>
    <property type="match status" value="1"/>
</dbReference>